<evidence type="ECO:0000259" key="2">
    <source>
        <dbReference type="PROSITE" id="PS51208"/>
    </source>
</evidence>
<dbReference type="SMART" id="SM00869">
    <property type="entry name" value="Autotransporter"/>
    <property type="match status" value="1"/>
</dbReference>
<dbReference type="Gene3D" id="2.40.128.130">
    <property type="entry name" value="Autotransporter beta-domain"/>
    <property type="match status" value="1"/>
</dbReference>
<dbReference type="InterPro" id="IPR030895">
    <property type="entry name" value="T5SS_PEPC_rpt"/>
</dbReference>
<dbReference type="EMBL" id="CP001801">
    <property type="protein sequence ID" value="ACX94996.1"/>
    <property type="molecule type" value="Genomic_DNA"/>
</dbReference>
<dbReference type="InterPro" id="IPR036709">
    <property type="entry name" value="Autotransporte_beta_dom_sf"/>
</dbReference>
<feature type="signal peptide" evidence="1">
    <location>
        <begin position="1"/>
        <end position="41"/>
    </location>
</feature>
<dbReference type="Proteomes" id="UP000009102">
    <property type="component" value="Chromosome"/>
</dbReference>
<evidence type="ECO:0000313" key="3">
    <source>
        <dbReference type="EMBL" id="ACX94996.1"/>
    </source>
</evidence>
<dbReference type="OrthoDB" id="5760545at2"/>
<dbReference type="HOGENOM" id="CLU_005887_4_0_6"/>
<dbReference type="GO" id="GO:0019867">
    <property type="term" value="C:outer membrane"/>
    <property type="evidence" value="ECO:0007669"/>
    <property type="project" value="InterPro"/>
</dbReference>
<dbReference type="STRING" id="555778.Hneap_0132"/>
<feature type="chain" id="PRO_5003010010" evidence="1">
    <location>
        <begin position="42"/>
        <end position="972"/>
    </location>
</feature>
<evidence type="ECO:0000313" key="4">
    <source>
        <dbReference type="Proteomes" id="UP000009102"/>
    </source>
</evidence>
<proteinExistence type="predicted"/>
<reference evidence="3 4" key="1">
    <citation type="submission" date="2009-10" db="EMBL/GenBank/DDBJ databases">
        <title>Complete sequence of Halothiobacillus neapolitanus c2.</title>
        <authorList>
            <consortium name="US DOE Joint Genome Institute"/>
            <person name="Lucas S."/>
            <person name="Copeland A."/>
            <person name="Lapidus A."/>
            <person name="Glavina del Rio T."/>
            <person name="Tice H."/>
            <person name="Bruce D."/>
            <person name="Goodwin L."/>
            <person name="Pitluck S."/>
            <person name="Davenport K."/>
            <person name="Brettin T."/>
            <person name="Detter J.C."/>
            <person name="Han C."/>
            <person name="Tapia R."/>
            <person name="Larimer F."/>
            <person name="Land M."/>
            <person name="Hauser L."/>
            <person name="Kyrpides N."/>
            <person name="Mikhailova N."/>
            <person name="Kerfeld C."/>
            <person name="Cannon G."/>
            <person name="Heinhort S."/>
        </authorList>
    </citation>
    <scope>NUCLEOTIDE SEQUENCE [LARGE SCALE GENOMIC DNA]</scope>
    <source>
        <strain evidence="4">ATCC 23641 / c2</strain>
    </source>
</reference>
<dbReference type="InterPro" id="IPR006315">
    <property type="entry name" value="OM_autotransptr_brl_dom"/>
</dbReference>
<keyword evidence="4" id="KW-1185">Reference proteome</keyword>
<feature type="domain" description="Autotransporter" evidence="2">
    <location>
        <begin position="697"/>
        <end position="972"/>
    </location>
</feature>
<name>D0KWJ9_HALNC</name>
<dbReference type="SUPFAM" id="SSF103515">
    <property type="entry name" value="Autotransporter"/>
    <property type="match status" value="1"/>
</dbReference>
<dbReference type="PROSITE" id="PS51208">
    <property type="entry name" value="AUTOTRANSPORTER"/>
    <property type="match status" value="1"/>
</dbReference>
<keyword evidence="1" id="KW-0732">Signal</keyword>
<evidence type="ECO:0000256" key="1">
    <source>
        <dbReference type="SAM" id="SignalP"/>
    </source>
</evidence>
<sequence length="972" mass="99097">MFMDTRAQTKKAPWSSCRFQRFWLWVTTSALALVIAQLAQADEWTGVTDDDWFNSANWSFFVVPTSSSPRLVIIDAGSSNPARIGGAGIDNAEATTMDIGVNRNGVLEIEGGSRRLFSGDATLGRFWGSRGVVGVNGPDAQWGILGNLVIGNEGSGQITLENGATLGVSGNVDFARFRLAGFGQASEGALIINGGSFVQDPDTGTFGIGISGDATLEISNGGQLVSGYTTLGLNADGTAEASIYSNDATRLSRWQANNLRIGGAGQAGLAIGQGAVVHVAGDALIGDEAGSRGTVLVFREASSAVDAGILNIGGALAVGEGGHASLLIGNGGKVDVAGVVVIADNASASGNLVVGSAGELNTHHDGIYVGALGEGELTLSEGGRALLHGGAVTLGFFAGSSGTLNIGAADGSDARAPGVLDASNVRFGAGAGTLVFNHTGHDYVFSSDISGNGLIKHRAGGTTLTGDGSAFTGGVFLEGGRLSVNGLLGGGIDVAGGTLAGTGQVGAVILRRGSQIAPGNSIGTLKVAGDITIALGSDYEAEVNAAGASDLIHATGTATINGGSINVLPSPDFAVGTPYTLLTADGGLVGAGFDAVNFDSLFVSPVLSDDANHVFLTITQTTDFVAVARTSNQVAAAGGIQSVASGLLFGAIASLGDADEARRAFDDISGEVHASIKTALIEDTRFVRSATLSRQIGEGEDSGLWTKSFGSWGRWDSDGNAGELSRHLGGLLFGRDSLVLEDIQLGWVAGYARSSLHIDERASTSTADSYTLGAYVGRRWDAFSLKGGVAHSWHRLDTARTVAFSGFTDNLSANYSARAFQTYGEAAYSLDIEGARIEPFTNLTYVHLSTDVYSETGGAAALTAASQSIAETFTTIGLRGKSQFDFGGAPTHISGSAGWRHAFGNTPTATHHFSGADNFTVTGVPIAVDALALDLGVSVNLTQDATIGLSYHGQFGSSLIDQGLRASLNVAF</sequence>
<dbReference type="InterPro" id="IPR005546">
    <property type="entry name" value="Autotransporte_beta"/>
</dbReference>
<dbReference type="eggNOG" id="COG4625">
    <property type="taxonomic scope" value="Bacteria"/>
</dbReference>
<dbReference type="SUPFAM" id="SSF51126">
    <property type="entry name" value="Pectin lyase-like"/>
    <property type="match status" value="1"/>
</dbReference>
<dbReference type="Pfam" id="PF03797">
    <property type="entry name" value="Autotransporter"/>
    <property type="match status" value="1"/>
</dbReference>
<accession>D0KWJ9</accession>
<organism evidence="3 4">
    <name type="scientific">Halothiobacillus neapolitanus (strain ATCC 23641 / DSM 15147 / CIP 104769 / NCIMB 8539 / c2)</name>
    <name type="common">Thiobacillus neapolitanus</name>
    <dbReference type="NCBI Taxonomy" id="555778"/>
    <lineage>
        <taxon>Bacteria</taxon>
        <taxon>Pseudomonadati</taxon>
        <taxon>Pseudomonadota</taxon>
        <taxon>Gammaproteobacteria</taxon>
        <taxon>Chromatiales</taxon>
        <taxon>Halothiobacillaceae</taxon>
        <taxon>Halothiobacillus</taxon>
    </lineage>
</organism>
<dbReference type="RefSeq" id="WP_012823032.1">
    <property type="nucleotide sequence ID" value="NC_013422.1"/>
</dbReference>
<protein>
    <submittedName>
        <fullName evidence="3">Outer membrane autotransporter barrel domain protein</fullName>
    </submittedName>
</protein>
<dbReference type="NCBIfam" id="TIGR01414">
    <property type="entry name" value="autotrans_barl"/>
    <property type="match status" value="1"/>
</dbReference>
<dbReference type="NCBIfam" id="TIGR04393">
    <property type="entry name" value="rpt_T5SS_PEPC"/>
    <property type="match status" value="1"/>
</dbReference>
<dbReference type="KEGG" id="hna:Hneap_0132"/>
<dbReference type="AlphaFoldDB" id="D0KWJ9"/>
<gene>
    <name evidence="3" type="ordered locus">Hneap_0132</name>
</gene>
<dbReference type="InterPro" id="IPR011050">
    <property type="entry name" value="Pectin_lyase_fold/virulence"/>
</dbReference>